<name>A0A454D1G1_VIBHA</name>
<dbReference type="Proteomes" id="UP000008367">
    <property type="component" value="Unassembled WGS sequence"/>
</dbReference>
<feature type="non-terminal residue" evidence="1">
    <location>
        <position position="8"/>
    </location>
</feature>
<sequence length="8" mass="1019">MRVFLKPE</sequence>
<gene>
    <name evidence="1" type="ORF">VCHENC02_1965A</name>
</gene>
<organism evidence="1 2">
    <name type="scientific">Vibrio harveyi</name>
    <name type="common">Beneckea harveyi</name>
    <dbReference type="NCBI Taxonomy" id="669"/>
    <lineage>
        <taxon>Bacteria</taxon>
        <taxon>Pseudomonadati</taxon>
        <taxon>Pseudomonadota</taxon>
        <taxon>Gammaproteobacteria</taxon>
        <taxon>Vibrionales</taxon>
        <taxon>Vibrionaceae</taxon>
        <taxon>Vibrio</taxon>
    </lineage>
</organism>
<evidence type="ECO:0000313" key="1">
    <source>
        <dbReference type="EMBL" id="EKM32481.1"/>
    </source>
</evidence>
<protein>
    <submittedName>
        <fullName evidence="1">Uncharacterized protein</fullName>
    </submittedName>
</protein>
<proteinExistence type="predicted"/>
<dbReference type="EMBL" id="AJSR01000727">
    <property type="protein sequence ID" value="EKM32481.1"/>
    <property type="molecule type" value="Genomic_DNA"/>
</dbReference>
<accession>A0A454D1G1</accession>
<reference evidence="1 2" key="1">
    <citation type="submission" date="2012-10" db="EMBL/GenBank/DDBJ databases">
        <title>Genome sequence of Vibrio Cholerae HENC-02.</title>
        <authorList>
            <person name="Eppinger M."/>
            <person name="Hasan N.A."/>
            <person name="Sengamalay N."/>
            <person name="Hine E."/>
            <person name="Su Q."/>
            <person name="Daugherty S.C."/>
            <person name="Young S."/>
            <person name="Sadzewicz L."/>
            <person name="Tallon L."/>
            <person name="Cebula T.A."/>
            <person name="Ravel J."/>
            <person name="Colwell R.R."/>
        </authorList>
    </citation>
    <scope>NUCLEOTIDE SEQUENCE [LARGE SCALE GENOMIC DNA]</scope>
    <source>
        <strain evidence="1 2">HENC-02</strain>
    </source>
</reference>
<evidence type="ECO:0000313" key="2">
    <source>
        <dbReference type="Proteomes" id="UP000008367"/>
    </source>
</evidence>
<comment type="caution">
    <text evidence="1">The sequence shown here is derived from an EMBL/GenBank/DDBJ whole genome shotgun (WGS) entry which is preliminary data.</text>
</comment>